<protein>
    <recommendedName>
        <fullName evidence="7">Endonuclease III homolog</fullName>
        <ecNumber evidence="7">3.2.2.-</ecNumber>
        <ecNumber evidence="7">4.2.99.18</ecNumber>
    </recommendedName>
    <alternativeName>
        <fullName evidence="7">Bifunctional DNA N-glycosylase/DNA-(apurinic or apyrimidinic site) lyase</fullName>
        <shortName evidence="7">DNA glycosylase/AP lyase</shortName>
    </alternativeName>
</protein>
<evidence type="ECO:0000256" key="3">
    <source>
        <dbReference type="ARBA" id="ARBA00022801"/>
    </source>
</evidence>
<evidence type="ECO:0000313" key="14">
    <source>
        <dbReference type="Proteomes" id="UP000235392"/>
    </source>
</evidence>
<dbReference type="PANTHER" id="PTHR43286">
    <property type="entry name" value="ENDONUCLEASE III-LIKE PROTEIN 1"/>
    <property type="match status" value="1"/>
</dbReference>
<evidence type="ECO:0000256" key="1">
    <source>
        <dbReference type="ARBA" id="ARBA00008343"/>
    </source>
</evidence>
<dbReference type="HAMAP" id="MF_03183">
    <property type="entry name" value="Endonuclease_III_Nth"/>
    <property type="match status" value="1"/>
</dbReference>
<gene>
    <name evidence="7" type="primary">NTH1</name>
    <name evidence="12" type="ORF">PCANC_05179</name>
    <name evidence="11" type="ORF">PCASD_05237</name>
    <name evidence="10" type="ORF">PCASD_25844</name>
</gene>
<comment type="caution">
    <text evidence="7">Lacks conserved residue(s) required for the propagation of feature annotation.</text>
</comment>
<dbReference type="STRING" id="200324.A0A2N5RUF1"/>
<keyword evidence="6 7" id="KW-0326">Glycosidase</keyword>
<dbReference type="GO" id="GO:0000703">
    <property type="term" value="F:oxidized pyrimidine nucleobase lesion DNA N-glycosylase activity"/>
    <property type="evidence" value="ECO:0007669"/>
    <property type="project" value="UniProtKB-UniRule"/>
</dbReference>
<dbReference type="GO" id="GO:0003677">
    <property type="term" value="F:DNA binding"/>
    <property type="evidence" value="ECO:0007669"/>
    <property type="project" value="UniProtKB-UniRule"/>
</dbReference>
<accession>A0A2N5RUF1</accession>
<feature type="domain" description="HhH-GPD" evidence="9">
    <location>
        <begin position="138"/>
        <end position="289"/>
    </location>
</feature>
<dbReference type="InterPro" id="IPR003265">
    <property type="entry name" value="HhH-GPD_domain"/>
</dbReference>
<dbReference type="Pfam" id="PF00730">
    <property type="entry name" value="HhH-GPD"/>
    <property type="match status" value="1"/>
</dbReference>
<dbReference type="GO" id="GO:0006289">
    <property type="term" value="P:nucleotide-excision repair"/>
    <property type="evidence" value="ECO:0007669"/>
    <property type="project" value="TreeGrafter"/>
</dbReference>
<comment type="subcellular location">
    <subcellularLocation>
        <location evidence="7">Nucleus</location>
    </subcellularLocation>
    <subcellularLocation>
        <location evidence="7">Mitochondrion</location>
    </subcellularLocation>
</comment>
<dbReference type="EMBL" id="PGCJ01000048">
    <property type="protein sequence ID" value="PLW54316.1"/>
    <property type="molecule type" value="Genomic_DNA"/>
</dbReference>
<dbReference type="Proteomes" id="UP000235388">
    <property type="component" value="Unassembled WGS sequence"/>
</dbReference>
<evidence type="ECO:0000313" key="10">
    <source>
        <dbReference type="EMBL" id="PLW04615.1"/>
    </source>
</evidence>
<dbReference type="EC" id="4.2.99.18" evidence="7"/>
<proteinExistence type="inferred from homology"/>
<dbReference type="Gene3D" id="1.10.1670.10">
    <property type="entry name" value="Helix-hairpin-Helix base-excision DNA repair enzymes (C-terminal)"/>
    <property type="match status" value="1"/>
</dbReference>
<dbReference type="Proteomes" id="UP000235392">
    <property type="component" value="Unassembled WGS sequence"/>
</dbReference>
<evidence type="ECO:0000313" key="12">
    <source>
        <dbReference type="EMBL" id="PLW54316.1"/>
    </source>
</evidence>
<comment type="similarity">
    <text evidence="1 7">Belongs to the Nth/MutY family.</text>
</comment>
<dbReference type="PANTHER" id="PTHR43286:SF1">
    <property type="entry name" value="ENDONUCLEASE III-LIKE PROTEIN 1"/>
    <property type="match status" value="1"/>
</dbReference>
<dbReference type="InterPro" id="IPR023170">
    <property type="entry name" value="HhH_base_excis_C"/>
</dbReference>
<evidence type="ECO:0000313" key="13">
    <source>
        <dbReference type="Proteomes" id="UP000235388"/>
    </source>
</evidence>
<evidence type="ECO:0000256" key="6">
    <source>
        <dbReference type="ARBA" id="ARBA00023295"/>
    </source>
</evidence>
<dbReference type="FunFam" id="1.10.340.30:FF:000034">
    <property type="entry name" value="Endonuclease III homolog"/>
    <property type="match status" value="1"/>
</dbReference>
<dbReference type="InterPro" id="IPR011257">
    <property type="entry name" value="DNA_glycosylase"/>
</dbReference>
<dbReference type="CDD" id="cd00056">
    <property type="entry name" value="ENDO3c"/>
    <property type="match status" value="1"/>
</dbReference>
<dbReference type="GO" id="GO:0140078">
    <property type="term" value="F:class I DNA-(apurinic or apyrimidinic site) endonuclease activity"/>
    <property type="evidence" value="ECO:0007669"/>
    <property type="project" value="UniProtKB-EC"/>
</dbReference>
<dbReference type="AlphaFoldDB" id="A0A2N5RUF1"/>
<dbReference type="Pfam" id="PF00633">
    <property type="entry name" value="HHH"/>
    <property type="match status" value="1"/>
</dbReference>
<evidence type="ECO:0000256" key="8">
    <source>
        <dbReference type="SAM" id="MobiDB-lite"/>
    </source>
</evidence>
<keyword evidence="7" id="KW-0496">Mitochondrion</keyword>
<name>A0A2N5RUF1_9BASI</name>
<evidence type="ECO:0000256" key="7">
    <source>
        <dbReference type="HAMAP-Rule" id="MF_03183"/>
    </source>
</evidence>
<keyword evidence="2 7" id="KW-0227">DNA damage</keyword>
<comment type="function">
    <text evidence="7">Bifunctional DNA N-glycosylase with associated apurinic/apyrimidinic (AP) lyase function that catalyzes the first step in base excision repair (BER), the primary repair pathway for the repair of oxidative DNA damage. The DNA N-glycosylase activity releases the damaged DNA base from DNA by cleaving the N-glycosidic bond, leaving an AP site. The AP lyase activity cleaves the phosphodiester bond 3' to the AP site by a beta-elimination. Primarily recognizes and repairs oxidative base damage of pyrimidines.</text>
</comment>
<keyword evidence="5 7" id="KW-0456">Lyase</keyword>
<dbReference type="Gene3D" id="1.10.340.30">
    <property type="entry name" value="Hypothetical protein, domain 2"/>
    <property type="match status" value="1"/>
</dbReference>
<dbReference type="InterPro" id="IPR000445">
    <property type="entry name" value="HhH_motif"/>
</dbReference>
<dbReference type="GO" id="GO:0005739">
    <property type="term" value="C:mitochondrion"/>
    <property type="evidence" value="ECO:0007669"/>
    <property type="project" value="UniProtKB-SubCell"/>
</dbReference>
<evidence type="ECO:0000256" key="2">
    <source>
        <dbReference type="ARBA" id="ARBA00022763"/>
    </source>
</evidence>
<dbReference type="EC" id="3.2.2.-" evidence="7"/>
<feature type="compositionally biased region" description="Polar residues" evidence="8">
    <location>
        <begin position="12"/>
        <end position="43"/>
    </location>
</feature>
<keyword evidence="13" id="KW-1185">Reference proteome</keyword>
<evidence type="ECO:0000256" key="4">
    <source>
        <dbReference type="ARBA" id="ARBA00023204"/>
    </source>
</evidence>
<keyword evidence="7" id="KW-0539">Nucleus</keyword>
<feature type="region of interest" description="Disordered" evidence="8">
    <location>
        <begin position="318"/>
        <end position="410"/>
    </location>
</feature>
<evidence type="ECO:0000313" key="11">
    <source>
        <dbReference type="EMBL" id="PLW24720.1"/>
    </source>
</evidence>
<comment type="caution">
    <text evidence="10">The sequence shown here is derived from an EMBL/GenBank/DDBJ whole genome shotgun (WGS) entry which is preliminary data.</text>
</comment>
<dbReference type="EMBL" id="PGCI01001511">
    <property type="protein sequence ID" value="PLW04615.1"/>
    <property type="molecule type" value="Genomic_DNA"/>
</dbReference>
<dbReference type="GO" id="GO:0006285">
    <property type="term" value="P:base-excision repair, AP site formation"/>
    <property type="evidence" value="ECO:0007669"/>
    <property type="project" value="UniProtKB-UniRule"/>
</dbReference>
<reference evidence="13 14" key="1">
    <citation type="submission" date="2017-11" db="EMBL/GenBank/DDBJ databases">
        <title>De novo assembly and phasing of dikaryotic genomes from two isolates of Puccinia coronata f. sp. avenae, the causal agent of oat crown rust.</title>
        <authorList>
            <person name="Miller M.E."/>
            <person name="Zhang Y."/>
            <person name="Omidvar V."/>
            <person name="Sperschneider J."/>
            <person name="Schwessinger B."/>
            <person name="Raley C."/>
            <person name="Palmer J.M."/>
            <person name="Garnica D."/>
            <person name="Upadhyaya N."/>
            <person name="Rathjen J."/>
            <person name="Taylor J.M."/>
            <person name="Park R.F."/>
            <person name="Dodds P.N."/>
            <person name="Hirsch C.D."/>
            <person name="Kianian S.F."/>
            <person name="Figueroa M."/>
        </authorList>
    </citation>
    <scope>NUCLEOTIDE SEQUENCE [LARGE SCALE GENOMIC DNA]</scope>
    <source>
        <strain evidence="12">12NC29</strain>
        <strain evidence="10">12SD80</strain>
    </source>
</reference>
<evidence type="ECO:0000259" key="9">
    <source>
        <dbReference type="SMART" id="SM00478"/>
    </source>
</evidence>
<keyword evidence="3 7" id="KW-0378">Hydrolase</keyword>
<feature type="region of interest" description="Disordered" evidence="8">
    <location>
        <begin position="1"/>
        <end position="58"/>
    </location>
</feature>
<dbReference type="SMART" id="SM00478">
    <property type="entry name" value="ENDO3c"/>
    <property type="match status" value="1"/>
</dbReference>
<dbReference type="GO" id="GO:0005634">
    <property type="term" value="C:nucleus"/>
    <property type="evidence" value="ECO:0007669"/>
    <property type="project" value="UniProtKB-SubCell"/>
</dbReference>
<dbReference type="InterPro" id="IPR030841">
    <property type="entry name" value="NTH1"/>
</dbReference>
<sequence length="459" mass="50969">MPPRTRLRTAAGQATNSVSTPAIKQSPSEVVSPVKRSQSSQALSPEKSPSKKKSKTIVKQALVEPVPPPPRWREAYALITEQRKTFIAPVDTMGCDKAGDMILEKIASGESINQESVEKMKERSERDRRLACLVSLMLSSQTKDEVTAQATLNLRLKLKNSLTVDSLREASLEEIESCINKVGFWKKKAQYIKLMADDLLIKHQSDVPKTLEELVALKGVGPKMAFLALSNAWSINLGIGVDTHVHRISNRLGWVQTLDPEATRINLESWLPKDLFQEINHLLVGFGQVICLPVGPKCEDCYVGRIAGLCPSSKAEANREKKLKSIKREKSTISTPSPKKVSTRSRRAPHIDIKLEYTDNAENSDQEEDTKPPPAAKTSRFFKDSRVNQDPTIKLEPQEEEEKGTGAEAGTNEKLIRTSHEMIHTSTELPASTLVSSPLTEIDDYLNPQLPSSHQTLAW</sequence>
<dbReference type="SUPFAM" id="SSF48150">
    <property type="entry name" value="DNA-glycosylase"/>
    <property type="match status" value="1"/>
</dbReference>
<dbReference type="OrthoDB" id="2099276at2759"/>
<comment type="catalytic activity">
    <reaction evidence="7">
        <text>2'-deoxyribonucleotide-(2'-deoxyribose 5'-phosphate)-2'-deoxyribonucleotide-DNA = a 3'-end 2'-deoxyribonucleotide-(2,3-dehydro-2,3-deoxyribose 5'-phosphate)-DNA + a 5'-end 5'-phospho-2'-deoxyribonucleoside-DNA + H(+)</text>
        <dbReference type="Rhea" id="RHEA:66592"/>
        <dbReference type="Rhea" id="RHEA-COMP:13180"/>
        <dbReference type="Rhea" id="RHEA-COMP:16897"/>
        <dbReference type="Rhea" id="RHEA-COMP:17067"/>
        <dbReference type="ChEBI" id="CHEBI:15378"/>
        <dbReference type="ChEBI" id="CHEBI:136412"/>
        <dbReference type="ChEBI" id="CHEBI:157695"/>
        <dbReference type="ChEBI" id="CHEBI:167181"/>
        <dbReference type="EC" id="4.2.99.18"/>
    </reaction>
</comment>
<keyword evidence="4 7" id="KW-0234">DNA repair</keyword>
<evidence type="ECO:0000256" key="5">
    <source>
        <dbReference type="ARBA" id="ARBA00023239"/>
    </source>
</evidence>
<organism evidence="10 14">
    <name type="scientific">Puccinia coronata f. sp. avenae</name>
    <dbReference type="NCBI Taxonomy" id="200324"/>
    <lineage>
        <taxon>Eukaryota</taxon>
        <taxon>Fungi</taxon>
        <taxon>Dikarya</taxon>
        <taxon>Basidiomycota</taxon>
        <taxon>Pucciniomycotina</taxon>
        <taxon>Pucciniomycetes</taxon>
        <taxon>Pucciniales</taxon>
        <taxon>Pucciniaceae</taxon>
        <taxon>Puccinia</taxon>
    </lineage>
</organism>
<dbReference type="EMBL" id="PGCI01000604">
    <property type="protein sequence ID" value="PLW24720.1"/>
    <property type="molecule type" value="Genomic_DNA"/>
</dbReference>